<organism evidence="2 3">
    <name type="scientific">Rhodococcus ruber</name>
    <dbReference type="NCBI Taxonomy" id="1830"/>
    <lineage>
        <taxon>Bacteria</taxon>
        <taxon>Bacillati</taxon>
        <taxon>Actinomycetota</taxon>
        <taxon>Actinomycetes</taxon>
        <taxon>Mycobacteriales</taxon>
        <taxon>Nocardiaceae</taxon>
        <taxon>Rhodococcus</taxon>
    </lineage>
</organism>
<evidence type="ECO:0000256" key="1">
    <source>
        <dbReference type="SAM" id="MobiDB-lite"/>
    </source>
</evidence>
<dbReference type="EMBL" id="CCSD01000043">
    <property type="protein sequence ID" value="CDZ87708.1"/>
    <property type="molecule type" value="Genomic_DNA"/>
</dbReference>
<accession>A0A098BG56</accession>
<evidence type="ECO:0000313" key="2">
    <source>
        <dbReference type="EMBL" id="CDZ87708.1"/>
    </source>
</evidence>
<reference evidence="2 3" key="1">
    <citation type="journal article" date="2014" name="Genome Announc.">
        <title>Draft Genome Sequence of Propane- and Butane-Oxidizing Actinobacterium Rhodococcus ruber IEGM 231.</title>
        <authorList>
            <person name="Ivshina I.B."/>
            <person name="Kuyukina M.S."/>
            <person name="Krivoruchko A.V."/>
            <person name="Barbe V."/>
            <person name="Fischer C."/>
        </authorList>
    </citation>
    <scope>NUCLEOTIDE SEQUENCE [LARGE SCALE GENOMIC DNA]</scope>
</reference>
<sequence length="216" mass="22417">MPTGTGCSVVTGASVLVVVAERVLDRSRHPTQAGHAPSGPLDGLLRGPGVATDELVDVQVAVEVADLVLQHPGEEAVALDLDRVALGVGAGDLRPLGAPGGELLAGDRQASLDVVVGVGHGLGDLRRLEHRVDHLAAAADHGAGLVQVGAVVDEQPQVDSDLVGGQADAVRRVHRLVHVGDQLGQFGRRLGDRFRRVMQDGVTDDPDRKYCHGARG</sequence>
<dbReference type="Proteomes" id="UP000042997">
    <property type="component" value="Unassembled WGS sequence"/>
</dbReference>
<protein>
    <submittedName>
        <fullName evidence="2">Putative polypeptide deformylase</fullName>
    </submittedName>
</protein>
<evidence type="ECO:0000313" key="3">
    <source>
        <dbReference type="Proteomes" id="UP000042997"/>
    </source>
</evidence>
<dbReference type="AlphaFoldDB" id="A0A098BG56"/>
<gene>
    <name evidence="2" type="ORF">RHRU231_330165</name>
</gene>
<proteinExistence type="predicted"/>
<feature type="region of interest" description="Disordered" evidence="1">
    <location>
        <begin position="27"/>
        <end position="46"/>
    </location>
</feature>
<name>A0A098BG56_9NOCA</name>